<proteinExistence type="predicted"/>
<dbReference type="Proteomes" id="UP000257451">
    <property type="component" value="Unassembled WGS sequence"/>
</dbReference>
<name>A0A3E2N2Q7_MYCMR</name>
<dbReference type="RefSeq" id="WP_153269238.1">
    <property type="nucleotide sequence ID" value="NZ_PEDF01000013.1"/>
</dbReference>
<accession>A0A3E2N2Q7</accession>
<sequence>MAVIDMDELPTEVFEYIVKLRKEAAQFRSQRNSARAEADQLRAELSAGR</sequence>
<dbReference type="EMBL" id="PEDF01000013">
    <property type="protein sequence ID" value="RFZ47677.1"/>
    <property type="molecule type" value="Genomic_DNA"/>
</dbReference>
<dbReference type="AlphaFoldDB" id="A0A3E2N2Q7"/>
<organism evidence="2 3">
    <name type="scientific">Mycobacterium marinum</name>
    <dbReference type="NCBI Taxonomy" id="1781"/>
    <lineage>
        <taxon>Bacteria</taxon>
        <taxon>Bacillati</taxon>
        <taxon>Actinomycetota</taxon>
        <taxon>Actinomycetes</taxon>
        <taxon>Mycobacteriales</taxon>
        <taxon>Mycobacteriaceae</taxon>
        <taxon>Mycobacterium</taxon>
        <taxon>Mycobacterium ulcerans group</taxon>
    </lineage>
</organism>
<comment type="caution">
    <text evidence="2">The sequence shown here is derived from an EMBL/GenBank/DDBJ whole genome shotgun (WGS) entry which is preliminary data.</text>
</comment>
<gene>
    <name evidence="2" type="ORF">DAVIS_00392</name>
</gene>
<evidence type="ECO:0000313" key="2">
    <source>
        <dbReference type="EMBL" id="RFZ47677.1"/>
    </source>
</evidence>
<protein>
    <submittedName>
        <fullName evidence="2">Uncharacterized protein</fullName>
    </submittedName>
</protein>
<reference evidence="2 3" key="1">
    <citation type="journal article" date="2018" name="Sci. Rep.">
        <title>Extensive genomic diversity among Mycobacterium marinum strains revealed by whole genome sequencing.</title>
        <authorList>
            <person name="Das S."/>
            <person name="Pettersson B.M."/>
            <person name="Behra P.R."/>
            <person name="Mallick A."/>
            <person name="Cheramie M."/>
            <person name="Ramesh M."/>
            <person name="Shirreff L."/>
            <person name="DuCote T."/>
            <person name="Dasgupta S."/>
            <person name="Ennis D.G."/>
            <person name="Kirsebom L.A."/>
        </authorList>
    </citation>
    <scope>NUCLEOTIDE SEQUENCE [LARGE SCALE GENOMIC DNA]</scope>
    <source>
        <strain evidence="2 3">Davis1</strain>
    </source>
</reference>
<feature type="region of interest" description="Disordered" evidence="1">
    <location>
        <begin position="29"/>
        <end position="49"/>
    </location>
</feature>
<evidence type="ECO:0000313" key="3">
    <source>
        <dbReference type="Proteomes" id="UP000257451"/>
    </source>
</evidence>
<evidence type="ECO:0000256" key="1">
    <source>
        <dbReference type="SAM" id="MobiDB-lite"/>
    </source>
</evidence>